<comment type="caution">
    <text evidence="10">The sequence shown here is derived from an EMBL/GenBank/DDBJ whole genome shotgun (WGS) entry which is preliminary data.</text>
</comment>
<dbReference type="FunFam" id="3.40.50.720:FF:000006">
    <property type="entry name" value="Bifunctional protein FolD"/>
    <property type="match status" value="1"/>
</dbReference>
<evidence type="ECO:0000313" key="11">
    <source>
        <dbReference type="Proteomes" id="UP000266743"/>
    </source>
</evidence>
<evidence type="ECO:0000256" key="3">
    <source>
        <dbReference type="ARBA" id="ARBA00022563"/>
    </source>
</evidence>
<dbReference type="Pfam" id="PF00763">
    <property type="entry name" value="THF_DHG_CYH"/>
    <property type="match status" value="1"/>
</dbReference>
<dbReference type="Gene3D" id="3.40.50.10860">
    <property type="entry name" value="Leucine Dehydrogenase, chain A, domain 1"/>
    <property type="match status" value="1"/>
</dbReference>
<dbReference type="SUPFAM" id="SSF51735">
    <property type="entry name" value="NAD(P)-binding Rossmann-fold domains"/>
    <property type="match status" value="1"/>
</dbReference>
<proteinExistence type="inferred from homology"/>
<organism evidence="10 11">
    <name type="scientific">Trypanosoma brucei equiperdum</name>
    <dbReference type="NCBI Taxonomy" id="630700"/>
    <lineage>
        <taxon>Eukaryota</taxon>
        <taxon>Discoba</taxon>
        <taxon>Euglenozoa</taxon>
        <taxon>Kinetoplastea</taxon>
        <taxon>Metakinetoplastina</taxon>
        <taxon>Trypanosomatida</taxon>
        <taxon>Trypanosomatidae</taxon>
        <taxon>Trypanosoma</taxon>
    </lineage>
</organism>
<dbReference type="InterPro" id="IPR046346">
    <property type="entry name" value="Aminoacid_DH-like_N_sf"/>
</dbReference>
<dbReference type="InterPro" id="IPR000672">
    <property type="entry name" value="THF_DH/CycHdrlase"/>
</dbReference>
<keyword evidence="7" id="KW-0511">Multifunctional enzyme</keyword>
<comment type="pathway">
    <text evidence="1">One-carbon metabolism; tetrahydrofolate interconversion.</text>
</comment>
<evidence type="ECO:0000256" key="6">
    <source>
        <dbReference type="ARBA" id="ARBA00023002"/>
    </source>
</evidence>
<feature type="domain" description="Tetrahydrofolate dehydrogenase/cyclohydrolase catalytic" evidence="8">
    <location>
        <begin position="7"/>
        <end position="123"/>
    </location>
</feature>
<evidence type="ECO:0000256" key="1">
    <source>
        <dbReference type="ARBA" id="ARBA00004777"/>
    </source>
</evidence>
<dbReference type="InterPro" id="IPR036291">
    <property type="entry name" value="NAD(P)-bd_dom_sf"/>
</dbReference>
<dbReference type="EMBL" id="QSBY01000007">
    <property type="protein sequence ID" value="RHW71277.1"/>
    <property type="molecule type" value="Genomic_DNA"/>
</dbReference>
<reference evidence="10 11" key="1">
    <citation type="submission" date="2018-09" db="EMBL/GenBank/DDBJ databases">
        <title>whole genome sequence of T. equiperdum IVM-t1 strain.</title>
        <authorList>
            <person name="Suganuma K."/>
        </authorList>
    </citation>
    <scope>NUCLEOTIDE SEQUENCE [LARGE SCALE GENOMIC DNA]</scope>
    <source>
        <strain evidence="10 11">IVM-t1</strain>
    </source>
</reference>
<dbReference type="PANTHER" id="PTHR48099:SF5">
    <property type="entry name" value="C-1-TETRAHYDROFOLATE SYNTHASE, CYTOPLASMIC"/>
    <property type="match status" value="1"/>
</dbReference>
<keyword evidence="3" id="KW-0554">One-carbon metabolism</keyword>
<dbReference type="HAMAP" id="MF_01576">
    <property type="entry name" value="THF_DHG_CYH"/>
    <property type="match status" value="1"/>
</dbReference>
<dbReference type="SUPFAM" id="SSF53223">
    <property type="entry name" value="Aminoacid dehydrogenase-like, N-terminal domain"/>
    <property type="match status" value="1"/>
</dbReference>
<dbReference type="GO" id="GO:0004477">
    <property type="term" value="F:methenyltetrahydrofolate cyclohydrolase activity"/>
    <property type="evidence" value="ECO:0007669"/>
    <property type="project" value="TreeGrafter"/>
</dbReference>
<feature type="domain" description="Tetrahydrofolate dehydrogenase/cyclohydrolase NAD(P)-binding" evidence="9">
    <location>
        <begin position="144"/>
        <end position="294"/>
    </location>
</feature>
<dbReference type="PANTHER" id="PTHR48099">
    <property type="entry name" value="C-1-TETRAHYDROFOLATE SYNTHASE, CYTOPLASMIC-RELATED"/>
    <property type="match status" value="1"/>
</dbReference>
<dbReference type="AlphaFoldDB" id="A0A3L6L7Q1"/>
<accession>A0A3L6L7Q1</accession>
<evidence type="ECO:0000259" key="8">
    <source>
        <dbReference type="Pfam" id="PF00763"/>
    </source>
</evidence>
<dbReference type="Pfam" id="PF02882">
    <property type="entry name" value="THF_DHG_CYH_C"/>
    <property type="match status" value="1"/>
</dbReference>
<dbReference type="Proteomes" id="UP000266743">
    <property type="component" value="Chromosome 7"/>
</dbReference>
<keyword evidence="6" id="KW-0560">Oxidoreductase</keyword>
<dbReference type="InterPro" id="IPR020630">
    <property type="entry name" value="THF_DH/CycHdrlase_cat_dom"/>
</dbReference>
<evidence type="ECO:0000256" key="7">
    <source>
        <dbReference type="ARBA" id="ARBA00023268"/>
    </source>
</evidence>
<evidence type="ECO:0000256" key="5">
    <source>
        <dbReference type="ARBA" id="ARBA00022857"/>
    </source>
</evidence>
<evidence type="ECO:0000256" key="4">
    <source>
        <dbReference type="ARBA" id="ARBA00022801"/>
    </source>
</evidence>
<dbReference type="GO" id="GO:0035999">
    <property type="term" value="P:tetrahydrofolate interconversion"/>
    <property type="evidence" value="ECO:0007669"/>
    <property type="project" value="TreeGrafter"/>
</dbReference>
<evidence type="ECO:0000313" key="10">
    <source>
        <dbReference type="EMBL" id="RHW71277.1"/>
    </source>
</evidence>
<comment type="subunit">
    <text evidence="2">Homodimer.</text>
</comment>
<dbReference type="InterPro" id="IPR020631">
    <property type="entry name" value="THF_DH/CycHdrlase_NAD-bd_dom"/>
</dbReference>
<evidence type="ECO:0000259" key="9">
    <source>
        <dbReference type="Pfam" id="PF02882"/>
    </source>
</evidence>
<dbReference type="PRINTS" id="PR00085">
    <property type="entry name" value="THFDHDRGNASE"/>
</dbReference>
<dbReference type="FunFam" id="3.40.50.10860:FF:000005">
    <property type="entry name" value="C-1-tetrahydrofolate synthase, cytoplasmic, putative"/>
    <property type="match status" value="1"/>
</dbReference>
<dbReference type="GO" id="GO:0005829">
    <property type="term" value="C:cytosol"/>
    <property type="evidence" value="ECO:0007669"/>
    <property type="project" value="TreeGrafter"/>
</dbReference>
<protein>
    <submittedName>
        <fullName evidence="10">C-1-tetrahydrofolate synthase</fullName>
    </submittedName>
</protein>
<keyword evidence="4" id="KW-0378">Hydrolase</keyword>
<evidence type="ECO:0000256" key="2">
    <source>
        <dbReference type="ARBA" id="ARBA00011738"/>
    </source>
</evidence>
<dbReference type="CDD" id="cd01080">
    <property type="entry name" value="NAD_bind_m-THF_DH_Cyclohyd"/>
    <property type="match status" value="1"/>
</dbReference>
<gene>
    <name evidence="10" type="ORF">DPX39_070027900</name>
</gene>
<dbReference type="Gene3D" id="3.40.50.720">
    <property type="entry name" value="NAD(P)-binding Rossmann-like Domain"/>
    <property type="match status" value="1"/>
</dbReference>
<name>A0A3L6L7Q1_9TRYP</name>
<keyword evidence="5" id="KW-0521">NADP</keyword>
<sequence length="298" mass="31873">MPEAVVIDGRAVAKAIQKELTEEVALLERRYKGRRPGLSTIICGKRKDSQTYVRLKRKAAAACGFRNFSVELPANVTQEALEREVIRLNEEEACHSIVVQLPLPPHIDKVAALSKIKPEKDADCLLPVNVGQLHIRERNPAIVPCTASAVMELLKCSGVEICGKRVVVLGRGDIAGLPVATLLANEDATVTVVHSATPLCDIADIVRASDIVVSAAGQPGLVRGEWIKLGAAVIDVGTTPVADPSKVPGYRLVGDVCFDVARKRAAYITPVPGGVGPVTVSMLLKNTLTMFKRSVRAL</sequence>
<dbReference type="GO" id="GO:0004488">
    <property type="term" value="F:methylenetetrahydrofolate dehydrogenase (NADP+) activity"/>
    <property type="evidence" value="ECO:0007669"/>
    <property type="project" value="InterPro"/>
</dbReference>